<evidence type="ECO:0000256" key="2">
    <source>
        <dbReference type="ARBA" id="ARBA00022840"/>
    </source>
</evidence>
<dbReference type="Pfam" id="PF13191">
    <property type="entry name" value="AAA_16"/>
    <property type="match status" value="1"/>
</dbReference>
<organism evidence="4 5">
    <name type="scientific">Modestobacter marinus</name>
    <dbReference type="NCBI Taxonomy" id="477641"/>
    <lineage>
        <taxon>Bacteria</taxon>
        <taxon>Bacillati</taxon>
        <taxon>Actinomycetota</taxon>
        <taxon>Actinomycetes</taxon>
        <taxon>Geodermatophilales</taxon>
        <taxon>Geodermatophilaceae</taxon>
        <taxon>Modestobacter</taxon>
    </lineage>
</organism>
<dbReference type="PANTHER" id="PTHR16305">
    <property type="entry name" value="TESTICULAR SOLUBLE ADENYLYL CYCLASE"/>
    <property type="match status" value="1"/>
</dbReference>
<dbReference type="Proteomes" id="UP000648663">
    <property type="component" value="Unassembled WGS sequence"/>
</dbReference>
<comment type="caution">
    <text evidence="4">The sequence shown here is derived from an EMBL/GenBank/DDBJ whole genome shotgun (WGS) entry which is preliminary data.</text>
</comment>
<dbReference type="CDD" id="cd06170">
    <property type="entry name" value="LuxR_C_like"/>
    <property type="match status" value="1"/>
</dbReference>
<accession>A0ABQ2G6W4</accession>
<feature type="domain" description="HTH luxR-type" evidence="3">
    <location>
        <begin position="912"/>
        <end position="975"/>
    </location>
</feature>
<evidence type="ECO:0000259" key="3">
    <source>
        <dbReference type="PROSITE" id="PS50043"/>
    </source>
</evidence>
<dbReference type="SUPFAM" id="SSF52540">
    <property type="entry name" value="P-loop containing nucleoside triphosphate hydrolases"/>
    <property type="match status" value="1"/>
</dbReference>
<dbReference type="Pfam" id="PF00196">
    <property type="entry name" value="GerE"/>
    <property type="match status" value="1"/>
</dbReference>
<dbReference type="PRINTS" id="PR00038">
    <property type="entry name" value="HTHLUXR"/>
</dbReference>
<gene>
    <name evidence="4" type="ORF">GCM10011589_37590</name>
</gene>
<evidence type="ECO:0000313" key="5">
    <source>
        <dbReference type="Proteomes" id="UP000648663"/>
    </source>
</evidence>
<dbReference type="EMBL" id="BMMI01000007">
    <property type="protein sequence ID" value="GGL78010.1"/>
    <property type="molecule type" value="Genomic_DNA"/>
</dbReference>
<keyword evidence="5" id="KW-1185">Reference proteome</keyword>
<sequence length="975" mass="103087">MQVSPPSGGLELLGCEPVVPGPLVVLRCRGANLAALAAPSRRWKTPRLPTRTAGYGRGALVGLVGRHAEHEAVGQLLAGARAGRSAALVVRGEAGIGKTALLERVRDAAVSSGFRVEHAMGAESETQFAFSGLHQLCAPLLDRAGALPDPQRAALGVAFGLRAGTAADRFLVGLAVLNLLAEAAEEDPLLCLVDDAQWLDQASAQVLEFVARRVGAERLVLVFAVRDPDEGETLPFSGLPELRLARLGEADAEALLTATSRVPLDEVVRARIVAEARGNPLALLELPRNAQPAHLAGGFELPDGPDVPRRVEHSFQHRSGNLPAQTQLLLLVAASEPTGDAALLWRAAGQLGLHRDAAVPAEAAGLVEIGTRVRFRHPLVRSAVYQAANAPDRRRAHGALAEATDRQVDPDRRAWHRAQAVSGVDEEAAAALERSAGRAQARGGVAAAGAYLQHAAELTPEPPTRARRALEAAYAKHEAGASAVALELLSVAAAGPLDALQHARLQLLEAQVAFHLTHGSVVPGKLLDAAATLAPLDPALSRETYLHALDAATILGGPRRGLLEVAEAARGAPPPPGPPKPADLLLDGLVTAFTNGYGAGVPGLRRAVQAFRAQESTAEARAHDDSHRWLWLASRTAAGLFDDEMALLLARRNVAHAREAGALAALPGALVFLAASLVLTGETSQAVELTAEGEELTRATGAVPLRYAQLVLLAWRGDRARTEELCAASIEEAAGREHGTEVALAHYAMSVLSNGLGDHPVALDAAARACEAHELTHSNLALPELVEAAARSGRPDRAAPALEQLSARARASGTPWAVGMAARSRALTSTGAAAEQDYREAIESLRNCQMATHLARTHLVYGEWLRRGGRRQDARDQLRTAHEMLTGMGAEAFAARAARELRATGEHPRSRTEQSTDALTAQELHIARLVATGATSREVGEQLFLSPRTIEAHLRNIFRKLGITSRRQLRDLRLP</sequence>
<dbReference type="InterPro" id="IPR041664">
    <property type="entry name" value="AAA_16"/>
</dbReference>
<evidence type="ECO:0000313" key="4">
    <source>
        <dbReference type="EMBL" id="GGL78010.1"/>
    </source>
</evidence>
<dbReference type="PANTHER" id="PTHR16305:SF35">
    <property type="entry name" value="TRANSCRIPTIONAL ACTIVATOR DOMAIN"/>
    <property type="match status" value="1"/>
</dbReference>
<dbReference type="PROSITE" id="PS00622">
    <property type="entry name" value="HTH_LUXR_1"/>
    <property type="match status" value="1"/>
</dbReference>
<dbReference type="Gene3D" id="1.10.10.10">
    <property type="entry name" value="Winged helix-like DNA-binding domain superfamily/Winged helix DNA-binding domain"/>
    <property type="match status" value="1"/>
</dbReference>
<dbReference type="SMART" id="SM00421">
    <property type="entry name" value="HTH_LUXR"/>
    <property type="match status" value="1"/>
</dbReference>
<dbReference type="PROSITE" id="PS50043">
    <property type="entry name" value="HTH_LUXR_2"/>
    <property type="match status" value="1"/>
</dbReference>
<proteinExistence type="predicted"/>
<protein>
    <submittedName>
        <fullName evidence="4">LuxR family transcriptional regulator</fullName>
    </submittedName>
</protein>
<keyword evidence="2" id="KW-0067">ATP-binding</keyword>
<name>A0ABQ2G6W4_9ACTN</name>
<dbReference type="InterPro" id="IPR027417">
    <property type="entry name" value="P-loop_NTPase"/>
</dbReference>
<dbReference type="InterPro" id="IPR016032">
    <property type="entry name" value="Sig_transdc_resp-reg_C-effctor"/>
</dbReference>
<reference evidence="5" key="1">
    <citation type="journal article" date="2019" name="Int. J. Syst. Evol. Microbiol.">
        <title>The Global Catalogue of Microorganisms (GCM) 10K type strain sequencing project: providing services to taxonomists for standard genome sequencing and annotation.</title>
        <authorList>
            <consortium name="The Broad Institute Genomics Platform"/>
            <consortium name="The Broad Institute Genome Sequencing Center for Infectious Disease"/>
            <person name="Wu L."/>
            <person name="Ma J."/>
        </authorList>
    </citation>
    <scope>NUCLEOTIDE SEQUENCE [LARGE SCALE GENOMIC DNA]</scope>
    <source>
        <strain evidence="5">CGMCC 4.5581</strain>
    </source>
</reference>
<keyword evidence="1" id="KW-0547">Nucleotide-binding</keyword>
<evidence type="ECO:0000256" key="1">
    <source>
        <dbReference type="ARBA" id="ARBA00022741"/>
    </source>
</evidence>
<dbReference type="InterPro" id="IPR036388">
    <property type="entry name" value="WH-like_DNA-bd_sf"/>
</dbReference>
<dbReference type="InterPro" id="IPR000792">
    <property type="entry name" value="Tscrpt_reg_LuxR_C"/>
</dbReference>
<dbReference type="SUPFAM" id="SSF46894">
    <property type="entry name" value="C-terminal effector domain of the bipartite response regulators"/>
    <property type="match status" value="1"/>
</dbReference>